<name>U4THI3_9LACO</name>
<dbReference type="Proteomes" id="UP000030647">
    <property type="component" value="Unassembled WGS sequence"/>
</dbReference>
<dbReference type="PANTHER" id="PTHR37038">
    <property type="entry name" value="TRANSCRIPTIONAL REGULATOR-RELATED"/>
    <property type="match status" value="1"/>
</dbReference>
<dbReference type="STRING" id="1231336.L248_1454"/>
<dbReference type="InterPro" id="IPR010057">
    <property type="entry name" value="Transcription_activator_Rgg_C"/>
</dbReference>
<dbReference type="OrthoDB" id="2304426at2"/>
<dbReference type="RefSeq" id="WP_022530468.1">
    <property type="nucleotide sequence ID" value="NZ_KI271601.1"/>
</dbReference>
<dbReference type="InterPro" id="IPR053163">
    <property type="entry name" value="HTH-type_regulator_Rgg"/>
</dbReference>
<dbReference type="Pfam" id="PF21259">
    <property type="entry name" value="Rgg_C"/>
    <property type="match status" value="1"/>
</dbReference>
<protein>
    <recommendedName>
        <fullName evidence="1">HTH cro/C1-type domain-containing protein</fullName>
    </recommendedName>
</protein>
<dbReference type="InterPro" id="IPR010982">
    <property type="entry name" value="Lambda_DNA-bd_dom_sf"/>
</dbReference>
<sequence>MMTTGAAVRRIRLDKHMTLREAAGDAISLAQLSRFETDQQDLGINVLLQVLDNLHTTLTEMRYLQLDGTADDPFTRIVDEIRDAHDSSAARVERARLIYERYRHDFAHRMQRWVAGGIWLYLTHDTVSHSRSAPVPADIRQRLVGEVHSYLGKVGTWGGTELQLYNIYSFNFADDELYALMQPALRRGESYIGLFDYYRFVPFILNTNLSIFVSHNRLDLAEATLHRTAEFLQAGGQDMVSPRVFYIFNQGLVLFKKGQPVAARQKCSDAIRVAEMFNETETVALLQQRLQNWLQHYQEPGFTDILI</sequence>
<dbReference type="PROSITE" id="PS50943">
    <property type="entry name" value="HTH_CROC1"/>
    <property type="match status" value="1"/>
</dbReference>
<evidence type="ECO:0000259" key="1">
    <source>
        <dbReference type="PROSITE" id="PS50943"/>
    </source>
</evidence>
<feature type="domain" description="HTH cro/C1-type" evidence="1">
    <location>
        <begin position="8"/>
        <end position="61"/>
    </location>
</feature>
<evidence type="ECO:0000313" key="3">
    <source>
        <dbReference type="Proteomes" id="UP000030647"/>
    </source>
</evidence>
<dbReference type="CDD" id="cd00093">
    <property type="entry name" value="HTH_XRE"/>
    <property type="match status" value="1"/>
</dbReference>
<dbReference type="eggNOG" id="COG1396">
    <property type="taxonomic scope" value="Bacteria"/>
</dbReference>
<evidence type="ECO:0000313" key="2">
    <source>
        <dbReference type="EMBL" id="ERL64271.1"/>
    </source>
</evidence>
<dbReference type="Gene3D" id="1.10.260.40">
    <property type="entry name" value="lambda repressor-like DNA-binding domains"/>
    <property type="match status" value="1"/>
</dbReference>
<dbReference type="AlphaFoldDB" id="U4THI3"/>
<accession>U4THI3</accession>
<dbReference type="SUPFAM" id="SSF47413">
    <property type="entry name" value="lambda repressor-like DNA-binding domains"/>
    <property type="match status" value="1"/>
</dbReference>
<dbReference type="NCBIfam" id="TIGR01716">
    <property type="entry name" value="RGG_Cterm"/>
    <property type="match status" value="1"/>
</dbReference>
<dbReference type="EMBL" id="KI271601">
    <property type="protein sequence ID" value="ERL64271.1"/>
    <property type="molecule type" value="Genomic_DNA"/>
</dbReference>
<dbReference type="HOGENOM" id="CLU_072045_1_0_9"/>
<dbReference type="PANTHER" id="PTHR37038:SF12">
    <property type="entry name" value="TRANSCRIPTIONAL REGULATOR"/>
    <property type="match status" value="1"/>
</dbReference>
<organism evidence="2 3">
    <name type="scientific">Schleiferilactobacillus shenzhenensis LY-73</name>
    <dbReference type="NCBI Taxonomy" id="1231336"/>
    <lineage>
        <taxon>Bacteria</taxon>
        <taxon>Bacillati</taxon>
        <taxon>Bacillota</taxon>
        <taxon>Bacilli</taxon>
        <taxon>Lactobacillales</taxon>
        <taxon>Lactobacillaceae</taxon>
        <taxon>Schleiferilactobacillus</taxon>
    </lineage>
</organism>
<proteinExistence type="predicted"/>
<dbReference type="GO" id="GO:0003677">
    <property type="term" value="F:DNA binding"/>
    <property type="evidence" value="ECO:0007669"/>
    <property type="project" value="InterPro"/>
</dbReference>
<dbReference type="SMART" id="SM00530">
    <property type="entry name" value="HTH_XRE"/>
    <property type="match status" value="1"/>
</dbReference>
<gene>
    <name evidence="2" type="ORF">L248_1454</name>
</gene>
<reference evidence="3" key="1">
    <citation type="journal article" date="2013" name="Genome Announc.">
        <title>Whole-Genome Sequencing of Lactobacillus shenzhenensis Strain LY-73T.</title>
        <authorList>
            <person name="Lin Z."/>
            <person name="Liu Z."/>
            <person name="Yang R."/>
            <person name="Zou Y."/>
            <person name="Wan D."/>
            <person name="Chen J."/>
            <person name="Guo M."/>
            <person name="Zhao J."/>
            <person name="Fang C."/>
            <person name="Yang R."/>
            <person name="Liu F."/>
        </authorList>
    </citation>
    <scope>NUCLEOTIDE SEQUENCE [LARGE SCALE GENOMIC DNA]</scope>
    <source>
        <strain evidence="3">LY-73</strain>
    </source>
</reference>
<dbReference type="InterPro" id="IPR001387">
    <property type="entry name" value="Cro/C1-type_HTH"/>
</dbReference>
<keyword evidence="3" id="KW-1185">Reference proteome</keyword>